<sequence length="661" mass="68175">MSRPARWPLTIVLAVLAGVLAAPVAAHADRPMRLDEQITDEVRALDGRRGEVTSALDRLRTESRLQLFVVYVHSFDGTPAQDWADETATRSDLGNRDAILAVATGDRAYAYAFDPAFPLTDAQLDDVAAVAIEPALSANDWAGAAVAAANGYRAVLAGQPVPTPEIKPGEDNPSGGGGNAGWLVGGAVCLAVVVAAIALVVWLWRRRRAAPPAVPAGPSTAELTDRANALLVELDNDLRASEQELALATGRYGAEATATYTAALETARQDVAEAFRLRMTLDETPGPDEATRRGTLEEIIRRCEAADSALDAESEAFDALRGIEARVEAEVAELAGQRDAIEARIPPAVAALDAVRAVYVGPVATGVATNVDQARERLAFAGVEAEEAAEAVAAGERPRAALAVRAAEEALGQAETLLDAIERARTDLDAARAAIGALVSEVESDLATARAAQADRGGQAAAAPLAAAITQAEQTLTEVRAAAAGPTMDPLSAVPRLEEADAALDRAIAEYRDAGERAARARAMLDHALMSARAEVSAAGDFIATRRGAVSSEPRAWLAQAQQHLARAEAMAAADPANALAEAQRAGQLAAQAGRAAQSNVDHWAPPGGGGADLLMGVLLGGILSGGGVGRPRAGRGGGGFRGGGFGGSRSRARRTGGGRF</sequence>
<organism evidence="6 7">
    <name type="scientific">Phytohabitans kaempferiae</name>
    <dbReference type="NCBI Taxonomy" id="1620943"/>
    <lineage>
        <taxon>Bacteria</taxon>
        <taxon>Bacillati</taxon>
        <taxon>Actinomycetota</taxon>
        <taxon>Actinomycetes</taxon>
        <taxon>Micromonosporales</taxon>
        <taxon>Micromonosporaceae</taxon>
    </lineage>
</organism>
<keyword evidence="3" id="KW-1133">Transmembrane helix</keyword>
<feature type="coiled-coil region" evidence="1">
    <location>
        <begin position="371"/>
        <end position="434"/>
    </location>
</feature>
<accession>A0ABV6MHD7</accession>
<protein>
    <submittedName>
        <fullName evidence="6">TPM domain-containing protein</fullName>
    </submittedName>
</protein>
<feature type="region of interest" description="Disordered" evidence="2">
    <location>
        <begin position="634"/>
        <end position="661"/>
    </location>
</feature>
<dbReference type="Gene3D" id="3.10.310.50">
    <property type="match status" value="1"/>
</dbReference>
<evidence type="ECO:0000313" key="7">
    <source>
        <dbReference type="Proteomes" id="UP001589867"/>
    </source>
</evidence>
<name>A0ABV6MHD7_9ACTN</name>
<evidence type="ECO:0000256" key="1">
    <source>
        <dbReference type="SAM" id="Coils"/>
    </source>
</evidence>
<dbReference type="EMBL" id="JBHLUH010000103">
    <property type="protein sequence ID" value="MFC0534140.1"/>
    <property type="molecule type" value="Genomic_DNA"/>
</dbReference>
<dbReference type="InterPro" id="IPR007621">
    <property type="entry name" value="TPM_dom"/>
</dbReference>
<proteinExistence type="predicted"/>
<feature type="compositionally biased region" description="Gly residues" evidence="2">
    <location>
        <begin position="634"/>
        <end position="648"/>
    </location>
</feature>
<feature type="compositionally biased region" description="Basic residues" evidence="2">
    <location>
        <begin position="651"/>
        <end position="661"/>
    </location>
</feature>
<keyword evidence="1" id="KW-0175">Coiled coil</keyword>
<keyword evidence="4" id="KW-0732">Signal</keyword>
<evidence type="ECO:0000256" key="3">
    <source>
        <dbReference type="SAM" id="Phobius"/>
    </source>
</evidence>
<reference evidence="6 7" key="1">
    <citation type="submission" date="2024-09" db="EMBL/GenBank/DDBJ databases">
        <authorList>
            <person name="Sun Q."/>
            <person name="Mori K."/>
        </authorList>
    </citation>
    <scope>NUCLEOTIDE SEQUENCE [LARGE SCALE GENOMIC DNA]</scope>
    <source>
        <strain evidence="6 7">TBRC 3947</strain>
    </source>
</reference>
<evidence type="ECO:0000259" key="5">
    <source>
        <dbReference type="Pfam" id="PF04536"/>
    </source>
</evidence>
<evidence type="ECO:0000313" key="6">
    <source>
        <dbReference type="EMBL" id="MFC0534140.1"/>
    </source>
</evidence>
<keyword evidence="3" id="KW-0812">Transmembrane</keyword>
<dbReference type="Pfam" id="PF04536">
    <property type="entry name" value="TPM_phosphatase"/>
    <property type="match status" value="1"/>
</dbReference>
<dbReference type="Proteomes" id="UP001589867">
    <property type="component" value="Unassembled WGS sequence"/>
</dbReference>
<evidence type="ECO:0000256" key="2">
    <source>
        <dbReference type="SAM" id="MobiDB-lite"/>
    </source>
</evidence>
<feature type="transmembrane region" description="Helical" evidence="3">
    <location>
        <begin position="182"/>
        <end position="204"/>
    </location>
</feature>
<evidence type="ECO:0000256" key="4">
    <source>
        <dbReference type="SAM" id="SignalP"/>
    </source>
</evidence>
<feature type="signal peptide" evidence="4">
    <location>
        <begin position="1"/>
        <end position="28"/>
    </location>
</feature>
<feature type="chain" id="PRO_5046476686" evidence="4">
    <location>
        <begin position="29"/>
        <end position="661"/>
    </location>
</feature>
<gene>
    <name evidence="6" type="ORF">ACFFIA_41785</name>
</gene>
<feature type="domain" description="TPM" evidence="5">
    <location>
        <begin position="40"/>
        <end position="153"/>
    </location>
</feature>
<feature type="coiled-coil region" evidence="1">
    <location>
        <begin position="224"/>
        <end position="251"/>
    </location>
</feature>
<keyword evidence="3" id="KW-0472">Membrane</keyword>
<comment type="caution">
    <text evidence="6">The sequence shown here is derived from an EMBL/GenBank/DDBJ whole genome shotgun (WGS) entry which is preliminary data.</text>
</comment>
<keyword evidence="7" id="KW-1185">Reference proteome</keyword>
<dbReference type="RefSeq" id="WP_377262604.1">
    <property type="nucleotide sequence ID" value="NZ_JBHLUH010000103.1"/>
</dbReference>